<gene>
    <name evidence="1" type="ORF">RO3G_15803</name>
</gene>
<evidence type="ECO:0000313" key="2">
    <source>
        <dbReference type="Proteomes" id="UP000009138"/>
    </source>
</evidence>
<keyword evidence="2" id="KW-1185">Reference proteome</keyword>
<dbReference type="VEuPathDB" id="FungiDB:RO3G_15803"/>
<dbReference type="InParanoid" id="I1CRL2"/>
<sequence length="61" mass="7329">MYLYSQWKQDDEDHVSRIFGFDSRLIFARSYFATGQSEGIKCLVDRYADTQRLHAKRSEEY</sequence>
<dbReference type="Proteomes" id="UP000009138">
    <property type="component" value="Unassembled WGS sequence"/>
</dbReference>
<dbReference type="EMBL" id="CH476748">
    <property type="protein sequence ID" value="EIE91092.1"/>
    <property type="molecule type" value="Genomic_DNA"/>
</dbReference>
<organism evidence="1 2">
    <name type="scientific">Rhizopus delemar (strain RA 99-880 / ATCC MYA-4621 / FGSC 9543 / NRRL 43880)</name>
    <name type="common">Mucormycosis agent</name>
    <name type="synonym">Rhizopus arrhizus var. delemar</name>
    <dbReference type="NCBI Taxonomy" id="246409"/>
    <lineage>
        <taxon>Eukaryota</taxon>
        <taxon>Fungi</taxon>
        <taxon>Fungi incertae sedis</taxon>
        <taxon>Mucoromycota</taxon>
        <taxon>Mucoromycotina</taxon>
        <taxon>Mucoromycetes</taxon>
        <taxon>Mucorales</taxon>
        <taxon>Mucorineae</taxon>
        <taxon>Rhizopodaceae</taxon>
        <taxon>Rhizopus</taxon>
    </lineage>
</organism>
<dbReference type="AlphaFoldDB" id="I1CRL2"/>
<name>I1CRL2_RHIO9</name>
<protein>
    <submittedName>
        <fullName evidence="1">Uncharacterized protein</fullName>
    </submittedName>
</protein>
<dbReference type="RefSeq" id="XP_067526488.1">
    <property type="nucleotide sequence ID" value="XM_067670387.1"/>
</dbReference>
<reference evidence="1 2" key="1">
    <citation type="journal article" date="2009" name="PLoS Genet.">
        <title>Genomic analysis of the basal lineage fungus Rhizopus oryzae reveals a whole-genome duplication.</title>
        <authorList>
            <person name="Ma L.-J."/>
            <person name="Ibrahim A.S."/>
            <person name="Skory C."/>
            <person name="Grabherr M.G."/>
            <person name="Burger G."/>
            <person name="Butler M."/>
            <person name="Elias M."/>
            <person name="Idnurm A."/>
            <person name="Lang B.F."/>
            <person name="Sone T."/>
            <person name="Abe A."/>
            <person name="Calvo S.E."/>
            <person name="Corrochano L.M."/>
            <person name="Engels R."/>
            <person name="Fu J."/>
            <person name="Hansberg W."/>
            <person name="Kim J.-M."/>
            <person name="Kodira C.D."/>
            <person name="Koehrsen M.J."/>
            <person name="Liu B."/>
            <person name="Miranda-Saavedra D."/>
            <person name="O'Leary S."/>
            <person name="Ortiz-Castellanos L."/>
            <person name="Poulter R."/>
            <person name="Rodriguez-Romero J."/>
            <person name="Ruiz-Herrera J."/>
            <person name="Shen Y.-Q."/>
            <person name="Zeng Q."/>
            <person name="Galagan J."/>
            <person name="Birren B.W."/>
            <person name="Cuomo C.A."/>
            <person name="Wickes B.L."/>
        </authorList>
    </citation>
    <scope>NUCLEOTIDE SEQUENCE [LARGE SCALE GENOMIC DNA]</scope>
    <source>
        <strain evidence="2">RA 99-880 / ATCC MYA-4621 / FGSC 9543 / NRRL 43880</strain>
    </source>
</reference>
<accession>I1CRL2</accession>
<evidence type="ECO:0000313" key="1">
    <source>
        <dbReference type="EMBL" id="EIE91092.1"/>
    </source>
</evidence>
<dbReference type="GeneID" id="93622768"/>
<proteinExistence type="predicted"/>